<sequence>MTFTLEEVFSSVYRAADTLPIELPSRSIRFGEHRSQFRGDGHDFDRVVEYDPQVHSIAQIDWRSMTRDKVFVRESKVTKDFSVIMMADLSTSMAFGVRDCQHKERMLLETLGDIGLACFHAQDPMGLIGFAEDVVINELPKVGEDHVFYLTEQLYELFNGFYSDGKGKLDRRRTDFYNAFDFLMRTYVNTNCLIIVVSDFIGLQNLPNPKVLEDILSHHEMVFIFLDDPVEFESKSIAGHLKMRNMETGKQTVVARRKIKELGINIRKIRKAEREKLRGIGIDSIVLEYGKHFQRLQRFFLIRQELFRS</sequence>
<dbReference type="Proteomes" id="UP000178227">
    <property type="component" value="Unassembled WGS sequence"/>
</dbReference>
<dbReference type="PANTHER" id="PTHR33608:SF6">
    <property type="entry name" value="BLL2464 PROTEIN"/>
    <property type="match status" value="1"/>
</dbReference>
<dbReference type="SUPFAM" id="SSF53300">
    <property type="entry name" value="vWA-like"/>
    <property type="match status" value="1"/>
</dbReference>
<reference evidence="2 3" key="1">
    <citation type="journal article" date="2016" name="Nat. Commun.">
        <title>Thousands of microbial genomes shed light on interconnected biogeochemical processes in an aquifer system.</title>
        <authorList>
            <person name="Anantharaman K."/>
            <person name="Brown C.T."/>
            <person name="Hug L.A."/>
            <person name="Sharon I."/>
            <person name="Castelle C.J."/>
            <person name="Probst A.J."/>
            <person name="Thomas B.C."/>
            <person name="Singh A."/>
            <person name="Wilkins M.J."/>
            <person name="Karaoz U."/>
            <person name="Brodie E.L."/>
            <person name="Williams K.H."/>
            <person name="Hubbard S.S."/>
            <person name="Banfield J.F."/>
        </authorList>
    </citation>
    <scope>NUCLEOTIDE SEQUENCE [LARGE SCALE GENOMIC DNA]</scope>
</reference>
<organism evidence="2 3">
    <name type="scientific">Candidatus Yanofskybacteria bacterium RIFCSPLOWO2_01_FULL_42_49</name>
    <dbReference type="NCBI Taxonomy" id="1802694"/>
    <lineage>
        <taxon>Bacteria</taxon>
        <taxon>Candidatus Yanofskyibacteriota</taxon>
    </lineage>
</organism>
<evidence type="ECO:0000313" key="3">
    <source>
        <dbReference type="Proteomes" id="UP000178227"/>
    </source>
</evidence>
<dbReference type="Pfam" id="PF01882">
    <property type="entry name" value="DUF58"/>
    <property type="match status" value="1"/>
</dbReference>
<protein>
    <recommendedName>
        <fullName evidence="1">DUF58 domain-containing protein</fullName>
    </recommendedName>
</protein>
<dbReference type="InterPro" id="IPR002881">
    <property type="entry name" value="DUF58"/>
</dbReference>
<dbReference type="InterPro" id="IPR036465">
    <property type="entry name" value="vWFA_dom_sf"/>
</dbReference>
<gene>
    <name evidence="2" type="ORF">A2918_02735</name>
</gene>
<evidence type="ECO:0000259" key="1">
    <source>
        <dbReference type="Pfam" id="PF01882"/>
    </source>
</evidence>
<dbReference type="AlphaFoldDB" id="A0A1F8GCG8"/>
<proteinExistence type="predicted"/>
<evidence type="ECO:0000313" key="2">
    <source>
        <dbReference type="EMBL" id="OGN23023.1"/>
    </source>
</evidence>
<dbReference type="EMBL" id="MGKI01000006">
    <property type="protein sequence ID" value="OGN23023.1"/>
    <property type="molecule type" value="Genomic_DNA"/>
</dbReference>
<feature type="domain" description="DUF58" evidence="1">
    <location>
        <begin position="56"/>
        <end position="257"/>
    </location>
</feature>
<dbReference type="STRING" id="1802694.A2918_02735"/>
<dbReference type="PANTHER" id="PTHR33608">
    <property type="entry name" value="BLL2464 PROTEIN"/>
    <property type="match status" value="1"/>
</dbReference>
<name>A0A1F8GCG8_9BACT</name>
<accession>A0A1F8GCG8</accession>
<comment type="caution">
    <text evidence="2">The sequence shown here is derived from an EMBL/GenBank/DDBJ whole genome shotgun (WGS) entry which is preliminary data.</text>
</comment>